<dbReference type="HOGENOM" id="CLU_1938672_0_0_1"/>
<protein>
    <submittedName>
        <fullName evidence="1">Uncharacterized protein</fullName>
    </submittedName>
</protein>
<dbReference type="EMBL" id="BABT02000026">
    <property type="protein sequence ID" value="GAA93965.1"/>
    <property type="molecule type" value="Genomic_DNA"/>
</dbReference>
<dbReference type="RefSeq" id="XP_014570250.1">
    <property type="nucleotide sequence ID" value="XM_014714764.1"/>
</dbReference>
<dbReference type="Proteomes" id="UP000009131">
    <property type="component" value="Unassembled WGS sequence"/>
</dbReference>
<evidence type="ECO:0000313" key="1">
    <source>
        <dbReference type="EMBL" id="GAA93965.1"/>
    </source>
</evidence>
<name>G7DTQ5_MIXOS</name>
<dbReference type="InParanoid" id="G7DTQ5"/>
<evidence type="ECO:0000313" key="2">
    <source>
        <dbReference type="Proteomes" id="UP000009131"/>
    </source>
</evidence>
<gene>
    <name evidence="1" type="primary">Mo00611</name>
    <name evidence="1" type="ORF">E5Q_00611</name>
</gene>
<organism evidence="1 2">
    <name type="scientific">Mixia osmundae (strain CBS 9802 / IAM 14324 / JCM 22182 / KY 12970)</name>
    <dbReference type="NCBI Taxonomy" id="764103"/>
    <lineage>
        <taxon>Eukaryota</taxon>
        <taxon>Fungi</taxon>
        <taxon>Dikarya</taxon>
        <taxon>Basidiomycota</taxon>
        <taxon>Pucciniomycotina</taxon>
        <taxon>Mixiomycetes</taxon>
        <taxon>Mixiales</taxon>
        <taxon>Mixiaceae</taxon>
        <taxon>Mixia</taxon>
    </lineage>
</organism>
<accession>G7DTQ5</accession>
<sequence length="130" mass="14386">MACVPTTWIWCPLCIYDHRSYSPLSARAHPCPTILLLCTTACISTPANTKRCLRPSVQTLTLRGSEVETRAIVALCCPLFTVLSERSSGQTDDPLPRGSLHLCHSTLDACVFVCCQPIDRSQERVRPIEL</sequence>
<reference evidence="1 2" key="2">
    <citation type="journal article" date="2012" name="Open Biol.">
        <title>Characteristics of nucleosomes and linker DNA regions on the genome of the basidiomycete Mixia osmundae revealed by mono- and dinucleosome mapping.</title>
        <authorList>
            <person name="Nishida H."/>
            <person name="Kondo S."/>
            <person name="Matsumoto T."/>
            <person name="Suzuki Y."/>
            <person name="Yoshikawa H."/>
            <person name="Taylor T.D."/>
            <person name="Sugiyama J."/>
        </authorList>
    </citation>
    <scope>NUCLEOTIDE SEQUENCE [LARGE SCALE GENOMIC DNA]</scope>
    <source>
        <strain evidence="2">CBS 9802 / IAM 14324 / JCM 22182 / KY 12970</strain>
    </source>
</reference>
<keyword evidence="2" id="KW-1185">Reference proteome</keyword>
<reference evidence="1 2" key="1">
    <citation type="journal article" date="2011" name="J. Gen. Appl. Microbiol.">
        <title>Draft genome sequencing of the enigmatic basidiomycete Mixia osmundae.</title>
        <authorList>
            <person name="Nishida H."/>
            <person name="Nagatsuka Y."/>
            <person name="Sugiyama J."/>
        </authorList>
    </citation>
    <scope>NUCLEOTIDE SEQUENCE [LARGE SCALE GENOMIC DNA]</scope>
    <source>
        <strain evidence="2">CBS 9802 / IAM 14324 / JCM 22182 / KY 12970</strain>
    </source>
</reference>
<dbReference type="AlphaFoldDB" id="G7DTQ5"/>
<comment type="caution">
    <text evidence="1">The sequence shown here is derived from an EMBL/GenBank/DDBJ whole genome shotgun (WGS) entry which is preliminary data.</text>
</comment>
<proteinExistence type="predicted"/>